<reference evidence="17 18" key="1">
    <citation type="submission" date="2018-08" db="EMBL/GenBank/DDBJ databases">
        <title>A genome reference for cultivated species of the human gut microbiota.</title>
        <authorList>
            <person name="Zou Y."/>
            <person name="Xue W."/>
            <person name="Luo G."/>
        </authorList>
    </citation>
    <scope>NUCLEOTIDE SEQUENCE [LARGE SCALE GENOMIC DNA]</scope>
    <source>
        <strain evidence="17 18">AF34-33</strain>
    </source>
</reference>
<dbReference type="GO" id="GO:0004222">
    <property type="term" value="F:metalloendopeptidase activity"/>
    <property type="evidence" value="ECO:0007669"/>
    <property type="project" value="InterPro"/>
</dbReference>
<evidence type="ECO:0000256" key="9">
    <source>
        <dbReference type="ARBA" id="ARBA00023049"/>
    </source>
</evidence>
<keyword evidence="10 14" id="KW-0472">Membrane</keyword>
<evidence type="ECO:0000256" key="6">
    <source>
        <dbReference type="ARBA" id="ARBA00022824"/>
    </source>
</evidence>
<dbReference type="Gene3D" id="3.30.2010.10">
    <property type="entry name" value="Metalloproteases ('zincins'), catalytic domain"/>
    <property type="match status" value="1"/>
</dbReference>
<evidence type="ECO:0000256" key="12">
    <source>
        <dbReference type="PIRSR" id="PIRSR627057-2"/>
    </source>
</evidence>
<dbReference type="PANTHER" id="PTHR10120">
    <property type="entry name" value="CAAX PRENYL PROTEASE 1"/>
    <property type="match status" value="1"/>
</dbReference>
<evidence type="ECO:0000256" key="3">
    <source>
        <dbReference type="ARBA" id="ARBA00022692"/>
    </source>
</evidence>
<evidence type="ECO:0000313" key="18">
    <source>
        <dbReference type="Proteomes" id="UP000286038"/>
    </source>
</evidence>
<evidence type="ECO:0000256" key="7">
    <source>
        <dbReference type="ARBA" id="ARBA00022833"/>
    </source>
</evidence>
<comment type="cofactor">
    <cofactor evidence="12 13">
        <name>Zn(2+)</name>
        <dbReference type="ChEBI" id="CHEBI:29105"/>
    </cofactor>
    <text evidence="12 13">Binds 1 zinc ion per subunit.</text>
</comment>
<feature type="binding site" evidence="12">
    <location>
        <position position="280"/>
    </location>
    <ligand>
        <name>Zn(2+)</name>
        <dbReference type="ChEBI" id="CHEBI:29105"/>
        <note>catalytic</note>
    </ligand>
</feature>
<feature type="transmembrane region" description="Helical" evidence="14">
    <location>
        <begin position="174"/>
        <end position="193"/>
    </location>
</feature>
<evidence type="ECO:0000256" key="4">
    <source>
        <dbReference type="ARBA" id="ARBA00022723"/>
    </source>
</evidence>
<feature type="transmembrane region" description="Helical" evidence="14">
    <location>
        <begin position="98"/>
        <end position="117"/>
    </location>
</feature>
<dbReference type="GO" id="GO:0071586">
    <property type="term" value="P:CAAX-box protein processing"/>
    <property type="evidence" value="ECO:0007669"/>
    <property type="project" value="InterPro"/>
</dbReference>
<organism evidence="17 18">
    <name type="scientific">Butyricimonas virosa</name>
    <dbReference type="NCBI Taxonomy" id="544645"/>
    <lineage>
        <taxon>Bacteria</taxon>
        <taxon>Pseudomonadati</taxon>
        <taxon>Bacteroidota</taxon>
        <taxon>Bacteroidia</taxon>
        <taxon>Bacteroidales</taxon>
        <taxon>Odoribacteraceae</taxon>
        <taxon>Butyricimonas</taxon>
    </lineage>
</organism>
<feature type="domain" description="Peptidase M48" evidence="15">
    <location>
        <begin position="206"/>
        <end position="410"/>
    </location>
</feature>
<feature type="active site" evidence="11">
    <location>
        <position position="277"/>
    </location>
</feature>
<comment type="subcellular location">
    <subcellularLocation>
        <location evidence="1">Endoplasmic reticulum membrane</location>
        <topology evidence="1">Multi-pass membrane protein</topology>
    </subcellularLocation>
</comment>
<dbReference type="CDD" id="cd07343">
    <property type="entry name" value="M48A_Zmpste24p_like"/>
    <property type="match status" value="1"/>
</dbReference>
<comment type="similarity">
    <text evidence="13">Belongs to the peptidase M48 family.</text>
</comment>
<evidence type="ECO:0000256" key="2">
    <source>
        <dbReference type="ARBA" id="ARBA00022670"/>
    </source>
</evidence>
<evidence type="ECO:0000256" key="5">
    <source>
        <dbReference type="ARBA" id="ARBA00022801"/>
    </source>
</evidence>
<feature type="transmembrane region" description="Helical" evidence="14">
    <location>
        <begin position="290"/>
        <end position="311"/>
    </location>
</feature>
<dbReference type="AlphaFoldDB" id="A0A415QS44"/>
<evidence type="ECO:0000256" key="11">
    <source>
        <dbReference type="PIRSR" id="PIRSR627057-1"/>
    </source>
</evidence>
<evidence type="ECO:0000259" key="16">
    <source>
        <dbReference type="Pfam" id="PF16491"/>
    </source>
</evidence>
<feature type="active site" description="Proton donor" evidence="11">
    <location>
        <position position="358"/>
    </location>
</feature>
<dbReference type="RefSeq" id="WP_118448324.1">
    <property type="nucleotide sequence ID" value="NZ_CABJDM010000001.1"/>
</dbReference>
<evidence type="ECO:0000256" key="10">
    <source>
        <dbReference type="ARBA" id="ARBA00023136"/>
    </source>
</evidence>
<keyword evidence="5 13" id="KW-0378">Hydrolase</keyword>
<keyword evidence="3 14" id="KW-0812">Transmembrane</keyword>
<feature type="domain" description="CAAX prenyl protease 1 N-terminal" evidence="16">
    <location>
        <begin position="31"/>
        <end position="203"/>
    </location>
</feature>
<evidence type="ECO:0000313" key="17">
    <source>
        <dbReference type="EMBL" id="RHM47681.1"/>
    </source>
</evidence>
<sequence>MSSEIIFFIIVVFLCLDFVLERVLESLNSKHMSPVLPDSLKGIYEEKEYSRFQSYKRENGRLDSWSSGVGFVVMIVFLVAGGFGWYNSWVVSLTDSVVWQTILFVVGLSVVSSVLDIPFDYYATFRIEEKYGFNKTTRRVYWLDTVKELFLSLVLGGVLLALVVWFYTWAGTYFWLYAWGAVTLFSVFMAMFYSQLIVPLFNKQTPLQEGSLRDKIQAFAGKVGFKLDNIYVIDGSKRSTKANAYFTGLGPKKRVVLYDTLIDELTEEEIVAVLAHEVGHYKKRHTLRSMVVSVIQMGVLFWLFSLCVNNVALSEALGGDRAYFQMGLIAFAILYSPVNLILGVGMNVWSRNNEYEADAFAARYYEGDYLVSGLKKISVKSLSNLTPHPLYEYIYYSHPSLLKRIDAVKRIHE</sequence>
<dbReference type="InterPro" id="IPR001915">
    <property type="entry name" value="Peptidase_M48"/>
</dbReference>
<protein>
    <submittedName>
        <fullName evidence="17">M48 family peptidase</fullName>
    </submittedName>
</protein>
<evidence type="ECO:0000256" key="14">
    <source>
        <dbReference type="SAM" id="Phobius"/>
    </source>
</evidence>
<comment type="caution">
    <text evidence="17">The sequence shown here is derived from an EMBL/GenBank/DDBJ whole genome shotgun (WGS) entry which is preliminary data.</text>
</comment>
<feature type="binding site" evidence="12">
    <location>
        <position position="354"/>
    </location>
    <ligand>
        <name>Zn(2+)</name>
        <dbReference type="ChEBI" id="CHEBI:29105"/>
        <note>catalytic</note>
    </ligand>
</feature>
<feature type="transmembrane region" description="Helical" evidence="14">
    <location>
        <begin position="65"/>
        <end position="86"/>
    </location>
</feature>
<dbReference type="InterPro" id="IPR032456">
    <property type="entry name" value="Peptidase_M48_N"/>
</dbReference>
<evidence type="ECO:0000256" key="8">
    <source>
        <dbReference type="ARBA" id="ARBA00022989"/>
    </source>
</evidence>
<accession>A0A415QS44</accession>
<dbReference type="GO" id="GO:0046872">
    <property type="term" value="F:metal ion binding"/>
    <property type="evidence" value="ECO:0007669"/>
    <property type="project" value="UniProtKB-KW"/>
</dbReference>
<evidence type="ECO:0000256" key="13">
    <source>
        <dbReference type="RuleBase" id="RU003983"/>
    </source>
</evidence>
<keyword evidence="4 12" id="KW-0479">Metal-binding</keyword>
<dbReference type="InterPro" id="IPR027057">
    <property type="entry name" value="CAXX_Prtase_1"/>
</dbReference>
<evidence type="ECO:0000256" key="1">
    <source>
        <dbReference type="ARBA" id="ARBA00004477"/>
    </source>
</evidence>
<feature type="transmembrane region" description="Helical" evidence="14">
    <location>
        <begin position="323"/>
        <end position="342"/>
    </location>
</feature>
<feature type="binding site" evidence="12">
    <location>
        <position position="276"/>
    </location>
    <ligand>
        <name>Zn(2+)</name>
        <dbReference type="ChEBI" id="CHEBI:29105"/>
        <note>catalytic</note>
    </ligand>
</feature>
<feature type="transmembrane region" description="Helical" evidence="14">
    <location>
        <begin position="6"/>
        <end position="24"/>
    </location>
</feature>
<keyword evidence="9 13" id="KW-0482">Metalloprotease</keyword>
<keyword evidence="2 13" id="KW-0645">Protease</keyword>
<dbReference type="FunFam" id="3.30.2010.10:FF:000002">
    <property type="entry name" value="CAAX prenyl protease"/>
    <property type="match status" value="1"/>
</dbReference>
<keyword evidence="6" id="KW-0256">Endoplasmic reticulum</keyword>
<evidence type="ECO:0000259" key="15">
    <source>
        <dbReference type="Pfam" id="PF01435"/>
    </source>
</evidence>
<dbReference type="EMBL" id="QRPV01000001">
    <property type="protein sequence ID" value="RHM47681.1"/>
    <property type="molecule type" value="Genomic_DNA"/>
</dbReference>
<dbReference type="Pfam" id="PF16491">
    <property type="entry name" value="Peptidase_M48_N"/>
    <property type="match status" value="1"/>
</dbReference>
<dbReference type="Pfam" id="PF01435">
    <property type="entry name" value="Peptidase_M48"/>
    <property type="match status" value="1"/>
</dbReference>
<proteinExistence type="inferred from homology"/>
<keyword evidence="7 12" id="KW-0862">Zinc</keyword>
<gene>
    <name evidence="17" type="ORF">DWZ68_01570</name>
</gene>
<keyword evidence="8 14" id="KW-1133">Transmembrane helix</keyword>
<dbReference type="Proteomes" id="UP000286038">
    <property type="component" value="Unassembled WGS sequence"/>
</dbReference>
<feature type="transmembrane region" description="Helical" evidence="14">
    <location>
        <begin position="149"/>
        <end position="168"/>
    </location>
</feature>
<name>A0A415QS44_9BACT</name>